<name>A0A6I7DCA3_9GAMM</name>
<dbReference type="GO" id="GO:0016747">
    <property type="term" value="F:acyltransferase activity, transferring groups other than amino-acyl groups"/>
    <property type="evidence" value="ECO:0007669"/>
    <property type="project" value="InterPro"/>
</dbReference>
<dbReference type="AlphaFoldDB" id="A0A6I7DCA3"/>
<keyword evidence="3" id="KW-1185">Reference proteome</keyword>
<evidence type="ECO:0000313" key="2">
    <source>
        <dbReference type="EMBL" id="QHN10668.1"/>
    </source>
</evidence>
<dbReference type="InterPro" id="IPR051531">
    <property type="entry name" value="N-acetyltransferase"/>
</dbReference>
<dbReference type="PROSITE" id="PS51186">
    <property type="entry name" value="GNAT"/>
    <property type="match status" value="1"/>
</dbReference>
<dbReference type="Gene3D" id="3.40.630.30">
    <property type="match status" value="1"/>
</dbReference>
<dbReference type="PANTHER" id="PTHR43792">
    <property type="entry name" value="GNAT FAMILY, PUTATIVE (AFU_ORTHOLOGUE AFUA_3G00765)-RELATED-RELATED"/>
    <property type="match status" value="1"/>
</dbReference>
<accession>A0A6I7DCA3</accession>
<reference evidence="2 3" key="1">
    <citation type="submission" date="2019-09" db="EMBL/GenBank/DDBJ databases">
        <title>Emergence of a chromosome-mediated tetracycline resistance gene in Proteus strain.</title>
        <authorList>
            <person name="He D."/>
            <person name="Wang L."/>
        </authorList>
    </citation>
    <scope>NUCLEOTIDE SEQUENCE [LARGE SCALE GENOMIC DNA]</scope>
    <source>
        <strain evidence="2 3">T60</strain>
    </source>
</reference>
<gene>
    <name evidence="2" type="ORF">F1325_09405</name>
</gene>
<protein>
    <submittedName>
        <fullName evidence="2">GNAT family N-acetyltransferase</fullName>
    </submittedName>
</protein>
<proteinExistence type="predicted"/>
<dbReference type="InterPro" id="IPR000182">
    <property type="entry name" value="GNAT_dom"/>
</dbReference>
<dbReference type="Proteomes" id="UP000464700">
    <property type="component" value="Chromosome"/>
</dbReference>
<organism evidence="2 3">
    <name type="scientific">Proteus columbae</name>
    <dbReference type="NCBI Taxonomy" id="1987580"/>
    <lineage>
        <taxon>Bacteria</taxon>
        <taxon>Pseudomonadati</taxon>
        <taxon>Pseudomonadota</taxon>
        <taxon>Gammaproteobacteria</taxon>
        <taxon>Enterobacterales</taxon>
        <taxon>Morganellaceae</taxon>
        <taxon>Proteus</taxon>
    </lineage>
</organism>
<dbReference type="InterPro" id="IPR016181">
    <property type="entry name" value="Acyl_CoA_acyltransferase"/>
</dbReference>
<sequence length="185" mass="21504">MKILKTERLILRPWKLSDASSLYQYAKDERVGPIAGWPVHRSVEESAEIIRTIFMRDDVYAVTLIDDDLVIGLVGLSFANESNFPIGDNDAEVSYWIGVPFWGKGLIPEAVKEISRYSFETLELDNLWCGYFADNEKSQKAQEKCGFKFHHVIEEQYAEFLDEVKIENICRLTKDEWIEIQKQVY</sequence>
<dbReference type="SUPFAM" id="SSF55729">
    <property type="entry name" value="Acyl-CoA N-acyltransferases (Nat)"/>
    <property type="match status" value="1"/>
</dbReference>
<dbReference type="EMBL" id="CP043925">
    <property type="protein sequence ID" value="QHN10668.1"/>
    <property type="molecule type" value="Genomic_DNA"/>
</dbReference>
<dbReference type="Pfam" id="PF13302">
    <property type="entry name" value="Acetyltransf_3"/>
    <property type="match status" value="1"/>
</dbReference>
<keyword evidence="2" id="KW-0808">Transferase</keyword>
<feature type="domain" description="N-acetyltransferase" evidence="1">
    <location>
        <begin position="9"/>
        <end position="167"/>
    </location>
</feature>
<dbReference type="RefSeq" id="WP_109372334.1">
    <property type="nucleotide sequence ID" value="NZ_CP043925.1"/>
</dbReference>
<dbReference type="KEGG" id="pcol:F1325_09405"/>
<evidence type="ECO:0000259" key="1">
    <source>
        <dbReference type="PROSITE" id="PS51186"/>
    </source>
</evidence>
<evidence type="ECO:0000313" key="3">
    <source>
        <dbReference type="Proteomes" id="UP000464700"/>
    </source>
</evidence>